<feature type="transmembrane region" description="Helical" evidence="1">
    <location>
        <begin position="61"/>
        <end position="80"/>
    </location>
</feature>
<feature type="transmembrane region" description="Helical" evidence="1">
    <location>
        <begin position="15"/>
        <end position="41"/>
    </location>
</feature>
<feature type="transmembrane region" description="Helical" evidence="1">
    <location>
        <begin position="92"/>
        <end position="109"/>
    </location>
</feature>
<evidence type="ECO:0000256" key="1">
    <source>
        <dbReference type="SAM" id="Phobius"/>
    </source>
</evidence>
<dbReference type="AlphaFoldDB" id="A0A3Q7GR12"/>
<protein>
    <submittedName>
        <fullName evidence="2">Uncharacterized protein</fullName>
    </submittedName>
</protein>
<keyword evidence="3" id="KW-1185">Reference proteome</keyword>
<keyword evidence="1" id="KW-0472">Membrane</keyword>
<accession>A0A3Q7GR12</accession>
<organism evidence="2">
    <name type="scientific">Solanum lycopersicum</name>
    <name type="common">Tomato</name>
    <name type="synonym">Lycopersicon esculentum</name>
    <dbReference type="NCBI Taxonomy" id="4081"/>
    <lineage>
        <taxon>Eukaryota</taxon>
        <taxon>Viridiplantae</taxon>
        <taxon>Streptophyta</taxon>
        <taxon>Embryophyta</taxon>
        <taxon>Tracheophyta</taxon>
        <taxon>Spermatophyta</taxon>
        <taxon>Magnoliopsida</taxon>
        <taxon>eudicotyledons</taxon>
        <taxon>Gunneridae</taxon>
        <taxon>Pentapetalae</taxon>
        <taxon>asterids</taxon>
        <taxon>lamiids</taxon>
        <taxon>Solanales</taxon>
        <taxon>Solanaceae</taxon>
        <taxon>Solanoideae</taxon>
        <taxon>Solaneae</taxon>
        <taxon>Solanum</taxon>
        <taxon>Solanum subgen. Lycopersicon</taxon>
    </lineage>
</organism>
<sequence length="123" mass="14436">MYILNVVLLPPVHIFLYYFLNVTVKSSILLYGLPDVLLYILLLRLQLNFIKTSEKPVKSSILLYGLPDVLLYILLLRLQLNFIKTSEKPGNQVVTYIYIFTSFPIYWLSHPHTLHLNLKYPIK</sequence>
<evidence type="ECO:0000313" key="3">
    <source>
        <dbReference type="Proteomes" id="UP000004994"/>
    </source>
</evidence>
<dbReference type="Proteomes" id="UP000004994">
    <property type="component" value="Chromosome 6"/>
</dbReference>
<keyword evidence="1" id="KW-1133">Transmembrane helix</keyword>
<reference evidence="2" key="1">
    <citation type="journal article" date="2012" name="Nature">
        <title>The tomato genome sequence provides insights into fleshy fruit evolution.</title>
        <authorList>
            <consortium name="Tomato Genome Consortium"/>
        </authorList>
    </citation>
    <scope>NUCLEOTIDE SEQUENCE [LARGE SCALE GENOMIC DNA]</scope>
    <source>
        <strain evidence="2">cv. Heinz 1706</strain>
    </source>
</reference>
<keyword evidence="1" id="KW-0812">Transmembrane</keyword>
<reference evidence="2" key="2">
    <citation type="submission" date="2019-01" db="UniProtKB">
        <authorList>
            <consortium name="EnsemblPlants"/>
        </authorList>
    </citation>
    <scope>IDENTIFICATION</scope>
    <source>
        <strain evidence="2">cv. Heinz 1706</strain>
    </source>
</reference>
<evidence type="ECO:0000313" key="2">
    <source>
        <dbReference type="EnsemblPlants" id="Solyc06g048395.1.1"/>
    </source>
</evidence>
<name>A0A3Q7GR12_SOLLC</name>
<dbReference type="EnsemblPlants" id="Solyc06g048395.1.1">
    <property type="protein sequence ID" value="Solyc06g048395.1.1"/>
    <property type="gene ID" value="Solyc06g048395.1"/>
</dbReference>
<proteinExistence type="predicted"/>
<dbReference type="InParanoid" id="A0A3Q7GR12"/>
<dbReference type="Gramene" id="Solyc06g048395.1.1">
    <property type="protein sequence ID" value="Solyc06g048395.1.1"/>
    <property type="gene ID" value="Solyc06g048395.1"/>
</dbReference>